<dbReference type="InterPro" id="IPR001296">
    <property type="entry name" value="Glyco_trans_1"/>
</dbReference>
<dbReference type="PANTHER" id="PTHR45947:SF3">
    <property type="entry name" value="SULFOQUINOVOSYL TRANSFERASE SQD2"/>
    <property type="match status" value="1"/>
</dbReference>
<dbReference type="Gene3D" id="3.40.50.2000">
    <property type="entry name" value="Glycogen Phosphorylase B"/>
    <property type="match status" value="2"/>
</dbReference>
<evidence type="ECO:0000259" key="2">
    <source>
        <dbReference type="Pfam" id="PF13439"/>
    </source>
</evidence>
<accession>A0AAW5P922</accession>
<dbReference type="SUPFAM" id="SSF53756">
    <property type="entry name" value="UDP-Glycosyltransferase/glycogen phosphorylase"/>
    <property type="match status" value="1"/>
</dbReference>
<evidence type="ECO:0000313" key="3">
    <source>
        <dbReference type="EMBL" id="MCS4157959.1"/>
    </source>
</evidence>
<evidence type="ECO:0000313" key="4">
    <source>
        <dbReference type="Proteomes" id="UP001155110"/>
    </source>
</evidence>
<organism evidence="3 4">
    <name type="scientific">Salinibacter ruber</name>
    <dbReference type="NCBI Taxonomy" id="146919"/>
    <lineage>
        <taxon>Bacteria</taxon>
        <taxon>Pseudomonadati</taxon>
        <taxon>Rhodothermota</taxon>
        <taxon>Rhodothermia</taxon>
        <taxon>Rhodothermales</taxon>
        <taxon>Salinibacteraceae</taxon>
        <taxon>Salinibacter</taxon>
    </lineage>
</organism>
<proteinExistence type="predicted"/>
<dbReference type="Pfam" id="PF13439">
    <property type="entry name" value="Glyco_transf_4"/>
    <property type="match status" value="1"/>
</dbReference>
<sequence>MSVVHLSTNDVWGGAAKAAYRLHQGLRAESVQSSMFVRNKRSKQDHVVEFRPSDSFFAKCQRAFRYVRIRRDFFPRYVSRPGSTGTLMSDDRSRFAGEVVDQLPAANILNLHWVAEFVDIPNLFRNTDVPIVWTLHDMNPLTGGCHYSFRCRRFEKKCGICPRIDSDEKNDPSRKSWKRKRTAFREKINQNKLHVVAPSTWLAREARKSTLLGGAPIHHIPYGLDHTRFRPRSSQSERSRLGISDTRKIILFVAHSSTDPRKGFHLLIKALKNANLSGVTLVSIGSSSPVVPNGITHVHAGHIDDEEKLSVMYSMADVFVIPSLQDNLPNTVLESMACGTPVVGFKSGGIPEMVRAGETGWLTEKGNIRELRQAIETSLEDDTERKKMSTQCRRVIAKEYTIKRQARSYKSMYSALLSQN</sequence>
<dbReference type="RefSeq" id="WP_423825209.1">
    <property type="nucleotide sequence ID" value="NZ_JANTZM010000008.1"/>
</dbReference>
<dbReference type="AlphaFoldDB" id="A0AAW5P922"/>
<dbReference type="Pfam" id="PF00534">
    <property type="entry name" value="Glycos_transf_1"/>
    <property type="match status" value="1"/>
</dbReference>
<dbReference type="GO" id="GO:0016757">
    <property type="term" value="F:glycosyltransferase activity"/>
    <property type="evidence" value="ECO:0007669"/>
    <property type="project" value="InterPro"/>
</dbReference>
<feature type="domain" description="Glycosyl transferase family 1" evidence="1">
    <location>
        <begin position="235"/>
        <end position="393"/>
    </location>
</feature>
<comment type="caution">
    <text evidence="3">The sequence shown here is derived from an EMBL/GenBank/DDBJ whole genome shotgun (WGS) entry which is preliminary data.</text>
</comment>
<dbReference type="PANTHER" id="PTHR45947">
    <property type="entry name" value="SULFOQUINOVOSYL TRANSFERASE SQD2"/>
    <property type="match status" value="1"/>
</dbReference>
<protein>
    <submittedName>
        <fullName evidence="3">Glycosyltransferase involved in cell wall biosynthesis</fullName>
    </submittedName>
</protein>
<name>A0AAW5P922_9BACT</name>
<dbReference type="EMBL" id="JANTZM010000008">
    <property type="protein sequence ID" value="MCS4157959.1"/>
    <property type="molecule type" value="Genomic_DNA"/>
</dbReference>
<dbReference type="CDD" id="cd03825">
    <property type="entry name" value="GT4_WcaC-like"/>
    <property type="match status" value="1"/>
</dbReference>
<dbReference type="Proteomes" id="UP001155110">
    <property type="component" value="Unassembled WGS sequence"/>
</dbReference>
<gene>
    <name evidence="3" type="ORF">GGP99_001926</name>
</gene>
<evidence type="ECO:0000259" key="1">
    <source>
        <dbReference type="Pfam" id="PF00534"/>
    </source>
</evidence>
<dbReference type="InterPro" id="IPR050194">
    <property type="entry name" value="Glycosyltransferase_grp1"/>
</dbReference>
<feature type="domain" description="Glycosyltransferase subfamily 4-like N-terminal" evidence="2">
    <location>
        <begin position="12"/>
        <end position="228"/>
    </location>
</feature>
<reference evidence="3" key="1">
    <citation type="submission" date="2022-08" db="EMBL/GenBank/DDBJ databases">
        <title>Genomic Encyclopedia of Type Strains, Phase V (KMG-V): Genome sequencing to study the core and pangenomes of soil and plant-associated prokaryotes.</title>
        <authorList>
            <person name="Whitman W."/>
        </authorList>
    </citation>
    <scope>NUCLEOTIDE SEQUENCE</scope>
    <source>
        <strain evidence="3">SP3002</strain>
    </source>
</reference>
<dbReference type="InterPro" id="IPR028098">
    <property type="entry name" value="Glyco_trans_4-like_N"/>
</dbReference>